<dbReference type="AlphaFoldDB" id="A0A1G6JS43"/>
<accession>A0A1G6JS43</accession>
<organism evidence="1 2">
    <name type="scientific">Melghirimyces thermohalophilus</name>
    <dbReference type="NCBI Taxonomy" id="1236220"/>
    <lineage>
        <taxon>Bacteria</taxon>
        <taxon>Bacillati</taxon>
        <taxon>Bacillota</taxon>
        <taxon>Bacilli</taxon>
        <taxon>Bacillales</taxon>
        <taxon>Thermoactinomycetaceae</taxon>
        <taxon>Melghirimyces</taxon>
    </lineage>
</organism>
<reference evidence="1 2" key="1">
    <citation type="submission" date="2016-10" db="EMBL/GenBank/DDBJ databases">
        <authorList>
            <person name="de Groot N.N."/>
        </authorList>
    </citation>
    <scope>NUCLEOTIDE SEQUENCE [LARGE SCALE GENOMIC DNA]</scope>
    <source>
        <strain evidence="1 2">DSM 45514</strain>
    </source>
</reference>
<protein>
    <submittedName>
        <fullName evidence="1">Uncharacterized protein</fullName>
    </submittedName>
</protein>
<evidence type="ECO:0000313" key="2">
    <source>
        <dbReference type="Proteomes" id="UP000199387"/>
    </source>
</evidence>
<name>A0A1G6JS43_9BACL</name>
<dbReference type="RefSeq" id="WP_091567013.1">
    <property type="nucleotide sequence ID" value="NZ_FMZA01000004.1"/>
</dbReference>
<gene>
    <name evidence="1" type="ORF">SAMN04488112_104160</name>
</gene>
<evidence type="ECO:0000313" key="1">
    <source>
        <dbReference type="EMBL" id="SDC21554.1"/>
    </source>
</evidence>
<dbReference type="OrthoDB" id="2970588at2"/>
<sequence length="155" mass="18293">MYLHGIPFIYLIDQFPILSTEGRKQRKKPRQKEDARHLVQELGFEPIHLLRTSKDYPLVHCLKECLQYGDVVLAFSGVPFPRMQLSRHEWGLPHLDIRDTAWALTTRNDAEYWFRRHLPHLPLLVWEEGYIGARRHHVGSSCAFHTKRQDQSGSR</sequence>
<keyword evidence="2" id="KW-1185">Reference proteome</keyword>
<dbReference type="STRING" id="1236220.SAMN04488112_104160"/>
<proteinExistence type="predicted"/>
<dbReference type="Proteomes" id="UP000199387">
    <property type="component" value="Unassembled WGS sequence"/>
</dbReference>
<dbReference type="EMBL" id="FMZA01000004">
    <property type="protein sequence ID" value="SDC21554.1"/>
    <property type="molecule type" value="Genomic_DNA"/>
</dbReference>